<keyword evidence="4" id="KW-1185">Reference proteome</keyword>
<feature type="region of interest" description="Disordered" evidence="1">
    <location>
        <begin position="58"/>
        <end position="82"/>
    </location>
</feature>
<name>A0A2H3K3Y5_WOLCO</name>
<evidence type="ECO:0000256" key="2">
    <source>
        <dbReference type="SAM" id="Phobius"/>
    </source>
</evidence>
<feature type="transmembrane region" description="Helical" evidence="2">
    <location>
        <begin position="20"/>
        <end position="37"/>
    </location>
</feature>
<evidence type="ECO:0000313" key="4">
    <source>
        <dbReference type="Proteomes" id="UP000218811"/>
    </source>
</evidence>
<dbReference type="AlphaFoldDB" id="A0A2H3K3Y5"/>
<keyword evidence="2" id="KW-0812">Transmembrane</keyword>
<dbReference type="Proteomes" id="UP000218811">
    <property type="component" value="Unassembled WGS sequence"/>
</dbReference>
<organism evidence="3 4">
    <name type="scientific">Wolfiporia cocos (strain MD-104)</name>
    <name type="common">Brown rot fungus</name>
    <dbReference type="NCBI Taxonomy" id="742152"/>
    <lineage>
        <taxon>Eukaryota</taxon>
        <taxon>Fungi</taxon>
        <taxon>Dikarya</taxon>
        <taxon>Basidiomycota</taxon>
        <taxon>Agaricomycotina</taxon>
        <taxon>Agaricomycetes</taxon>
        <taxon>Polyporales</taxon>
        <taxon>Phaeolaceae</taxon>
        <taxon>Wolfiporia</taxon>
    </lineage>
</organism>
<dbReference type="OrthoDB" id="3198959at2759"/>
<evidence type="ECO:0000256" key="1">
    <source>
        <dbReference type="SAM" id="MobiDB-lite"/>
    </source>
</evidence>
<reference evidence="3 4" key="1">
    <citation type="journal article" date="2012" name="Science">
        <title>The Paleozoic origin of enzymatic lignin decomposition reconstructed from 31 fungal genomes.</title>
        <authorList>
            <person name="Floudas D."/>
            <person name="Binder M."/>
            <person name="Riley R."/>
            <person name="Barry K."/>
            <person name="Blanchette R.A."/>
            <person name="Henrissat B."/>
            <person name="Martinez A.T."/>
            <person name="Otillar R."/>
            <person name="Spatafora J.W."/>
            <person name="Yadav J.S."/>
            <person name="Aerts A."/>
            <person name="Benoit I."/>
            <person name="Boyd A."/>
            <person name="Carlson A."/>
            <person name="Copeland A."/>
            <person name="Coutinho P.M."/>
            <person name="de Vries R.P."/>
            <person name="Ferreira P."/>
            <person name="Findley K."/>
            <person name="Foster B."/>
            <person name="Gaskell J."/>
            <person name="Glotzer D."/>
            <person name="Gorecki P."/>
            <person name="Heitman J."/>
            <person name="Hesse C."/>
            <person name="Hori C."/>
            <person name="Igarashi K."/>
            <person name="Jurgens J.A."/>
            <person name="Kallen N."/>
            <person name="Kersten P."/>
            <person name="Kohler A."/>
            <person name="Kuees U."/>
            <person name="Kumar T.K.A."/>
            <person name="Kuo A."/>
            <person name="LaButti K."/>
            <person name="Larrondo L.F."/>
            <person name="Lindquist E."/>
            <person name="Ling A."/>
            <person name="Lombard V."/>
            <person name="Lucas S."/>
            <person name="Lundell T."/>
            <person name="Martin R."/>
            <person name="McLaughlin D.J."/>
            <person name="Morgenstern I."/>
            <person name="Morin E."/>
            <person name="Murat C."/>
            <person name="Nagy L.G."/>
            <person name="Nolan M."/>
            <person name="Ohm R.A."/>
            <person name="Patyshakuliyeva A."/>
            <person name="Rokas A."/>
            <person name="Ruiz-Duenas F.J."/>
            <person name="Sabat G."/>
            <person name="Salamov A."/>
            <person name="Samejima M."/>
            <person name="Schmutz J."/>
            <person name="Slot J.C."/>
            <person name="St John F."/>
            <person name="Stenlid J."/>
            <person name="Sun H."/>
            <person name="Sun S."/>
            <person name="Syed K."/>
            <person name="Tsang A."/>
            <person name="Wiebenga A."/>
            <person name="Young D."/>
            <person name="Pisabarro A."/>
            <person name="Eastwood D.C."/>
            <person name="Martin F."/>
            <person name="Cullen D."/>
            <person name="Grigoriev I.V."/>
            <person name="Hibbett D.S."/>
        </authorList>
    </citation>
    <scope>NUCLEOTIDE SEQUENCE [LARGE SCALE GENOMIC DNA]</scope>
    <source>
        <strain evidence="3 4">MD-104</strain>
    </source>
</reference>
<sequence length="136" mass="14881">MAPVGEPRQAPKPQPLGNLPFIILFMLCTLCAVFLLWRRASTLKAVVAHQLNTWTRKEGRIRLSEDDGPPAREFLDEDEYDEDNRRLVDRELEVIASAQPDVNGTASGGTASGVAEAESGMEGLIDHELPSASPLK</sequence>
<dbReference type="EMBL" id="KB468135">
    <property type="protein sequence ID" value="PCH43137.1"/>
    <property type="molecule type" value="Genomic_DNA"/>
</dbReference>
<protein>
    <submittedName>
        <fullName evidence="3">Uncharacterized protein</fullName>
    </submittedName>
</protein>
<keyword evidence="2" id="KW-0472">Membrane</keyword>
<feature type="compositionally biased region" description="Basic and acidic residues" evidence="1">
    <location>
        <begin position="58"/>
        <end position="74"/>
    </location>
</feature>
<keyword evidence="2" id="KW-1133">Transmembrane helix</keyword>
<accession>A0A2H3K3Y5</accession>
<feature type="region of interest" description="Disordered" evidence="1">
    <location>
        <begin position="98"/>
        <end position="136"/>
    </location>
</feature>
<gene>
    <name evidence="3" type="ORF">WOLCODRAFT_138210</name>
</gene>
<proteinExistence type="predicted"/>
<dbReference type="OMA" id="CAVFLLW"/>
<evidence type="ECO:0000313" key="3">
    <source>
        <dbReference type="EMBL" id="PCH43137.1"/>
    </source>
</evidence>